<keyword evidence="4" id="KW-0378">Hydrolase</keyword>
<accession>A0A6P7HD32</accession>
<dbReference type="InterPro" id="IPR029058">
    <property type="entry name" value="AB_hydrolase_fold"/>
</dbReference>
<comment type="similarity">
    <text evidence="1">Belongs to the peptidase S28 family.</text>
</comment>
<dbReference type="RefSeq" id="XP_028153690.1">
    <property type="nucleotide sequence ID" value="XM_028297889.1"/>
</dbReference>
<dbReference type="Gene3D" id="3.40.50.1820">
    <property type="entry name" value="alpha/beta hydrolase"/>
    <property type="match status" value="2"/>
</dbReference>
<evidence type="ECO:0000313" key="6">
    <source>
        <dbReference type="RefSeq" id="XP_028153690.1"/>
    </source>
</evidence>
<dbReference type="Pfam" id="PF05577">
    <property type="entry name" value="Peptidase_S28"/>
    <property type="match status" value="2"/>
</dbReference>
<keyword evidence="3" id="KW-0732">Signal</keyword>
<dbReference type="PANTHER" id="PTHR11010:SF117">
    <property type="entry name" value="SERINE PROTEASE 16"/>
    <property type="match status" value="1"/>
</dbReference>
<dbReference type="InParanoid" id="A0A6P7HD32"/>
<dbReference type="PANTHER" id="PTHR11010">
    <property type="entry name" value="PROTEASE S28 PRO-X CARBOXYPEPTIDASE-RELATED"/>
    <property type="match status" value="1"/>
</dbReference>
<dbReference type="InterPro" id="IPR008758">
    <property type="entry name" value="Peptidase_S28"/>
</dbReference>
<dbReference type="AlphaFoldDB" id="A0A6P7HD32"/>
<dbReference type="GO" id="GO:0070008">
    <property type="term" value="F:serine-type exopeptidase activity"/>
    <property type="evidence" value="ECO:0007669"/>
    <property type="project" value="InterPro"/>
</dbReference>
<proteinExistence type="inferred from homology"/>
<evidence type="ECO:0000256" key="3">
    <source>
        <dbReference type="ARBA" id="ARBA00022729"/>
    </source>
</evidence>
<evidence type="ECO:0000256" key="4">
    <source>
        <dbReference type="ARBA" id="ARBA00022801"/>
    </source>
</evidence>
<protein>
    <submittedName>
        <fullName evidence="6">Serine protease K12H4.7</fullName>
    </submittedName>
</protein>
<dbReference type="GO" id="GO:0006508">
    <property type="term" value="P:proteolysis"/>
    <property type="evidence" value="ECO:0007669"/>
    <property type="project" value="UniProtKB-KW"/>
</dbReference>
<gene>
    <name evidence="6" type="primary">LOC114347152</name>
</gene>
<evidence type="ECO:0000256" key="5">
    <source>
        <dbReference type="ARBA" id="ARBA00023180"/>
    </source>
</evidence>
<evidence type="ECO:0000256" key="1">
    <source>
        <dbReference type="ARBA" id="ARBA00011079"/>
    </source>
</evidence>
<keyword evidence="2 6" id="KW-0645">Protease</keyword>
<organism evidence="6">
    <name type="scientific">Diabrotica virgifera virgifera</name>
    <name type="common">western corn rootworm</name>
    <dbReference type="NCBI Taxonomy" id="50390"/>
    <lineage>
        <taxon>Eukaryota</taxon>
        <taxon>Metazoa</taxon>
        <taxon>Ecdysozoa</taxon>
        <taxon>Arthropoda</taxon>
        <taxon>Hexapoda</taxon>
        <taxon>Insecta</taxon>
        <taxon>Pterygota</taxon>
        <taxon>Neoptera</taxon>
        <taxon>Endopterygota</taxon>
        <taxon>Coleoptera</taxon>
        <taxon>Polyphaga</taxon>
        <taxon>Cucujiformia</taxon>
        <taxon>Chrysomeloidea</taxon>
        <taxon>Chrysomelidae</taxon>
        <taxon>Galerucinae</taxon>
        <taxon>Diabroticina</taxon>
        <taxon>Diabroticites</taxon>
        <taxon>Diabrotica</taxon>
    </lineage>
</organism>
<evidence type="ECO:0000256" key="2">
    <source>
        <dbReference type="ARBA" id="ARBA00022670"/>
    </source>
</evidence>
<name>A0A6P7HD32_DIAVI</name>
<keyword evidence="5" id="KW-0325">Glycoprotein</keyword>
<sequence length="366" mass="42868">MQCSSVIRKVKEMVKLLLFTKVVLLIYTFGTLEADAIFFRTGRIFQPGNHPESRKYERWFTQNLDHFNPNDERTWQQRYFVNDKFASGKGNLAFLLIGGEGYARDEDMARGSWITYARQYKPILFQLEHRYYGKSHPTEYKLDGLYFIYICVCNVMLFISEFLKDVEDSVRANNIDCSSLKQVEVLLHTAVSQKNYFYMYIFFMQLVTKRTEYWLCSMLNHWDYSASVSEMNRLANILNSIFGIESLSFKYDTFISKSNRVNWNGNEQYNAARQWIYQTCTEFGYFQTSATIPLSSYIQTCQNDYKSSYNEMFVGHAINRTNVFYGGLDIEVSNVVFVHGSRDPWRLLGITKTLNDQAPAILIEGM</sequence>
<reference evidence="6" key="1">
    <citation type="submission" date="2025-08" db="UniProtKB">
        <authorList>
            <consortium name="RefSeq"/>
        </authorList>
    </citation>
    <scope>IDENTIFICATION</scope>
    <source>
        <tissue evidence="6">Whole insect</tissue>
    </source>
</reference>
<dbReference type="GO" id="GO:0008239">
    <property type="term" value="F:dipeptidyl-peptidase activity"/>
    <property type="evidence" value="ECO:0007669"/>
    <property type="project" value="TreeGrafter"/>
</dbReference>